<evidence type="ECO:0000256" key="1">
    <source>
        <dbReference type="SAM" id="SignalP"/>
    </source>
</evidence>
<feature type="signal peptide" evidence="1">
    <location>
        <begin position="1"/>
        <end position="27"/>
    </location>
</feature>
<accession>A0A6P1TLN9</accession>
<protein>
    <recommendedName>
        <fullName evidence="4">DUF5640 domain-containing protein</fullName>
    </recommendedName>
</protein>
<dbReference type="RefSeq" id="WP_161837656.1">
    <property type="nucleotide sequence ID" value="NZ_CP048000.1"/>
</dbReference>
<reference evidence="2 3" key="1">
    <citation type="submission" date="2020-01" db="EMBL/GenBank/DDBJ databases">
        <title>Genome analysis of Anaerocolumna sp. CBA3638.</title>
        <authorList>
            <person name="Kim J."/>
            <person name="Roh S.W."/>
        </authorList>
    </citation>
    <scope>NUCLEOTIDE SEQUENCE [LARGE SCALE GENOMIC DNA]</scope>
    <source>
        <strain evidence="2 3">CBA3638</strain>
    </source>
</reference>
<dbReference type="PROSITE" id="PS51257">
    <property type="entry name" value="PROKAR_LIPOPROTEIN"/>
    <property type="match status" value="1"/>
</dbReference>
<gene>
    <name evidence="2" type="ORF">Ana3638_08650</name>
</gene>
<sequence length="193" mass="22006">MKIVKFLPTFLVIVLIMLLTTACGKNATAKSNEAKGICGSWAYTHDKETAIAVFHKDGTAQYEGKDYSFECDSQFIKLKDKDDKTIKLRYLLDDEGMYLYSNNTYTFSGKGEPHGLVGEWSCADKNWSYSFTEAGTFLEDGFFPGNYTIDDEKSTIKLVYNDHFEDTVCYFLQLGDSKLQLEYPWPMVKTSNE</sequence>
<evidence type="ECO:0008006" key="4">
    <source>
        <dbReference type="Google" id="ProtNLM"/>
    </source>
</evidence>
<organism evidence="2 3">
    <name type="scientific">Anaerocolumna sedimenticola</name>
    <dbReference type="NCBI Taxonomy" id="2696063"/>
    <lineage>
        <taxon>Bacteria</taxon>
        <taxon>Bacillati</taxon>
        <taxon>Bacillota</taxon>
        <taxon>Clostridia</taxon>
        <taxon>Lachnospirales</taxon>
        <taxon>Lachnospiraceae</taxon>
        <taxon>Anaerocolumna</taxon>
    </lineage>
</organism>
<dbReference type="Proteomes" id="UP000464314">
    <property type="component" value="Chromosome"/>
</dbReference>
<dbReference type="AlphaFoldDB" id="A0A6P1TLN9"/>
<keyword evidence="3" id="KW-1185">Reference proteome</keyword>
<dbReference type="EMBL" id="CP048000">
    <property type="protein sequence ID" value="QHQ60826.1"/>
    <property type="molecule type" value="Genomic_DNA"/>
</dbReference>
<keyword evidence="1" id="KW-0732">Signal</keyword>
<feature type="chain" id="PRO_5039694210" description="DUF5640 domain-containing protein" evidence="1">
    <location>
        <begin position="28"/>
        <end position="193"/>
    </location>
</feature>
<evidence type="ECO:0000313" key="3">
    <source>
        <dbReference type="Proteomes" id="UP000464314"/>
    </source>
</evidence>
<name>A0A6P1TLN9_9FIRM</name>
<evidence type="ECO:0000313" key="2">
    <source>
        <dbReference type="EMBL" id="QHQ60826.1"/>
    </source>
</evidence>
<proteinExistence type="predicted"/>
<dbReference type="KEGG" id="anr:Ana3638_08650"/>